<dbReference type="Proteomes" id="UP000178565">
    <property type="component" value="Unassembled WGS sequence"/>
</dbReference>
<comment type="caution">
    <text evidence="1">The sequence shown here is derived from an EMBL/GenBank/DDBJ whole genome shotgun (WGS) entry which is preliminary data.</text>
</comment>
<evidence type="ECO:0000313" key="1">
    <source>
        <dbReference type="EMBL" id="OGE42802.1"/>
    </source>
</evidence>
<organism evidence="1 2">
    <name type="scientific">Candidatus Daviesbacteria bacterium RIFCSPLOWO2_01_FULL_39_12</name>
    <dbReference type="NCBI Taxonomy" id="1797785"/>
    <lineage>
        <taxon>Bacteria</taxon>
        <taxon>Candidatus Daviesiibacteriota</taxon>
    </lineage>
</organism>
<dbReference type="STRING" id="1797785.A3B45_05525"/>
<gene>
    <name evidence="1" type="ORF">A3B45_05525</name>
</gene>
<proteinExistence type="predicted"/>
<name>A0A1F5KPI4_9BACT</name>
<sequence>MVSWRSPKALFQVRILASLLEGKSRGVRKAGSAWMGARRALQSPFYTRRQVAGVKKNKKRGTQKF</sequence>
<evidence type="ECO:0000313" key="2">
    <source>
        <dbReference type="Proteomes" id="UP000178565"/>
    </source>
</evidence>
<reference evidence="1 2" key="1">
    <citation type="journal article" date="2016" name="Nat. Commun.">
        <title>Thousands of microbial genomes shed light on interconnected biogeochemical processes in an aquifer system.</title>
        <authorList>
            <person name="Anantharaman K."/>
            <person name="Brown C.T."/>
            <person name="Hug L.A."/>
            <person name="Sharon I."/>
            <person name="Castelle C.J."/>
            <person name="Probst A.J."/>
            <person name="Thomas B.C."/>
            <person name="Singh A."/>
            <person name="Wilkins M.J."/>
            <person name="Karaoz U."/>
            <person name="Brodie E.L."/>
            <person name="Williams K.H."/>
            <person name="Hubbard S.S."/>
            <person name="Banfield J.F."/>
        </authorList>
    </citation>
    <scope>NUCLEOTIDE SEQUENCE [LARGE SCALE GENOMIC DNA]</scope>
</reference>
<accession>A0A1F5KPI4</accession>
<dbReference type="AlphaFoldDB" id="A0A1F5KPI4"/>
<protein>
    <submittedName>
        <fullName evidence="1">Uncharacterized protein</fullName>
    </submittedName>
</protein>
<dbReference type="EMBL" id="MFDM01000021">
    <property type="protein sequence ID" value="OGE42802.1"/>
    <property type="molecule type" value="Genomic_DNA"/>
</dbReference>